<protein>
    <submittedName>
        <fullName evidence="1">Uncharacterized protein</fullName>
    </submittedName>
</protein>
<reference evidence="1 2" key="1">
    <citation type="submission" date="2018-10" db="EMBL/GenBank/DDBJ databases">
        <title>Fifty Aureobasidium pullulans genomes reveal a recombining polyextremotolerant generalist.</title>
        <authorList>
            <person name="Gostincar C."/>
            <person name="Turk M."/>
            <person name="Zajc J."/>
            <person name="Gunde-Cimerman N."/>
        </authorList>
    </citation>
    <scope>NUCLEOTIDE SEQUENCE [LARGE SCALE GENOMIC DNA]</scope>
    <source>
        <strain evidence="1 2">EXF-11318</strain>
    </source>
</reference>
<evidence type="ECO:0000313" key="1">
    <source>
        <dbReference type="EMBL" id="THW18873.1"/>
    </source>
</evidence>
<dbReference type="EMBL" id="QZAJ01000076">
    <property type="protein sequence ID" value="THW18873.1"/>
    <property type="molecule type" value="Genomic_DNA"/>
</dbReference>
<evidence type="ECO:0000313" key="2">
    <source>
        <dbReference type="Proteomes" id="UP000308014"/>
    </source>
</evidence>
<gene>
    <name evidence="1" type="ORF">D6D24_03146</name>
</gene>
<dbReference type="Proteomes" id="UP000308014">
    <property type="component" value="Unassembled WGS sequence"/>
</dbReference>
<dbReference type="AlphaFoldDB" id="A0A4S8W1J6"/>
<name>A0A4S8W1J6_AURPU</name>
<organism evidence="1 2">
    <name type="scientific">Aureobasidium pullulans</name>
    <name type="common">Black yeast</name>
    <name type="synonym">Pullularia pullulans</name>
    <dbReference type="NCBI Taxonomy" id="5580"/>
    <lineage>
        <taxon>Eukaryota</taxon>
        <taxon>Fungi</taxon>
        <taxon>Dikarya</taxon>
        <taxon>Ascomycota</taxon>
        <taxon>Pezizomycotina</taxon>
        <taxon>Dothideomycetes</taxon>
        <taxon>Dothideomycetidae</taxon>
        <taxon>Dothideales</taxon>
        <taxon>Saccotheciaceae</taxon>
        <taxon>Aureobasidium</taxon>
    </lineage>
</organism>
<sequence>MRRSFSSYLAIKTCLTSQEKSSLTNNTKSSIFNQAHLIPPTMISPKIALIALSITTANALIQSAENSTSLNCATGAHIQALGFTFEYMNANNTDTGINLPEMPIEYADNPSLCVPTSLFDSYFEAIEAQAKLLDIQSDNGLSLISRAPKPDHVFLDKRARNCRQLKEAQISSIHKYSCSSAPHADKCRSCANWATGSFATSIAACGLKEQPAEAVSCCASAALAFGTYYTQVCLEK</sequence>
<proteinExistence type="predicted"/>
<accession>A0A4S8W1J6</accession>
<comment type="caution">
    <text evidence="1">The sequence shown here is derived from an EMBL/GenBank/DDBJ whole genome shotgun (WGS) entry which is preliminary data.</text>
</comment>